<dbReference type="InterPro" id="IPR012312">
    <property type="entry name" value="Hemerythrin-like"/>
</dbReference>
<proteinExistence type="predicted"/>
<dbReference type="AlphaFoldDB" id="L7VW61"/>
<dbReference type="EMBL" id="JX649882">
    <property type="protein sequence ID" value="AGC71784.1"/>
    <property type="molecule type" value="Genomic_DNA"/>
</dbReference>
<sequence>MSPEPLSAALEREHKIIDADIERFAAGVSIGTIDSQDLRKTFNLLRRHIYVEEEFLFPPLREAGMIMPILVMNREHGEIWNLMDAIQEQANLNVELGEIGESCQSLLELLDRHNAKEEPIVYPEVDATLNITLVEELSEFLEMGTMPENWVCEMARPTNR</sequence>
<organism evidence="2">
    <name type="scientific">uncultured bacterium A1Q1_fos_2116</name>
    <dbReference type="NCBI Taxonomy" id="1256564"/>
    <lineage>
        <taxon>Bacteria</taxon>
        <taxon>environmental samples</taxon>
    </lineage>
</organism>
<dbReference type="Gene3D" id="1.20.120.520">
    <property type="entry name" value="nmb1532 protein domain like"/>
    <property type="match status" value="1"/>
</dbReference>
<name>L7VW61_9BACT</name>
<evidence type="ECO:0000313" key="2">
    <source>
        <dbReference type="EMBL" id="AGC71784.1"/>
    </source>
</evidence>
<protein>
    <submittedName>
        <fullName evidence="2">Hemerythrin HHE cation binding domain protein</fullName>
    </submittedName>
</protein>
<dbReference type="Pfam" id="PF01814">
    <property type="entry name" value="Hemerythrin"/>
    <property type="match status" value="1"/>
</dbReference>
<feature type="domain" description="Hemerythrin-like" evidence="1">
    <location>
        <begin position="8"/>
        <end position="124"/>
    </location>
</feature>
<accession>L7VW61</accession>
<evidence type="ECO:0000259" key="1">
    <source>
        <dbReference type="Pfam" id="PF01814"/>
    </source>
</evidence>
<reference evidence="2" key="1">
    <citation type="submission" date="2012-09" db="EMBL/GenBank/DDBJ databases">
        <title>Metagenomic Characterization of a Microbial Community in Wastewater Detects High Levels of Antibiotic Resistance.</title>
        <authorList>
            <person name="Abrams M."/>
            <person name="Caldwell A."/>
            <person name="Vandaei E."/>
            <person name="Lee W."/>
            <person name="Perrott J."/>
            <person name="Khan S.Y."/>
            <person name="Ta J."/>
            <person name="Romero D."/>
            <person name="Nguyen V."/>
            <person name="Pourmand N."/>
            <person name="Ouverney C.C."/>
        </authorList>
    </citation>
    <scope>NUCLEOTIDE SEQUENCE</scope>
</reference>